<accession>A0A9J6C764</accession>
<evidence type="ECO:0000313" key="3">
    <source>
        <dbReference type="Proteomes" id="UP001107558"/>
    </source>
</evidence>
<gene>
    <name evidence="2" type="ORF">PVAND_007707</name>
</gene>
<dbReference type="EMBL" id="JADBJN010000002">
    <property type="protein sequence ID" value="KAG5677996.1"/>
    <property type="molecule type" value="Genomic_DNA"/>
</dbReference>
<dbReference type="AlphaFoldDB" id="A0A9J6C764"/>
<dbReference type="Proteomes" id="UP001107558">
    <property type="component" value="Chromosome 2"/>
</dbReference>
<comment type="caution">
    <text evidence="2">The sequence shown here is derived from an EMBL/GenBank/DDBJ whole genome shotgun (WGS) entry which is preliminary data.</text>
</comment>
<sequence length="132" mass="15058">MNVNKIIFLSLMLTLLLLISTTSSGIISKYNDSEAQRFFASVKPEDRDDFIRHYLMEGLKANNLRHSKIETREFYDGVSAPENFAINLVAWTKDEFKMTDSDIAVLAQEDQVCFPNGFCYNPRDVGSNCCPF</sequence>
<feature type="chain" id="PRO_5039922396" evidence="1">
    <location>
        <begin position="25"/>
        <end position="132"/>
    </location>
</feature>
<protein>
    <submittedName>
        <fullName evidence="2">Uncharacterized protein</fullName>
    </submittedName>
</protein>
<feature type="signal peptide" evidence="1">
    <location>
        <begin position="1"/>
        <end position="24"/>
    </location>
</feature>
<evidence type="ECO:0000256" key="1">
    <source>
        <dbReference type="SAM" id="SignalP"/>
    </source>
</evidence>
<keyword evidence="1" id="KW-0732">Signal</keyword>
<keyword evidence="3" id="KW-1185">Reference proteome</keyword>
<evidence type="ECO:0000313" key="2">
    <source>
        <dbReference type="EMBL" id="KAG5677996.1"/>
    </source>
</evidence>
<organism evidence="2 3">
    <name type="scientific">Polypedilum vanderplanki</name>
    <name type="common">Sleeping chironomid midge</name>
    <dbReference type="NCBI Taxonomy" id="319348"/>
    <lineage>
        <taxon>Eukaryota</taxon>
        <taxon>Metazoa</taxon>
        <taxon>Ecdysozoa</taxon>
        <taxon>Arthropoda</taxon>
        <taxon>Hexapoda</taxon>
        <taxon>Insecta</taxon>
        <taxon>Pterygota</taxon>
        <taxon>Neoptera</taxon>
        <taxon>Endopterygota</taxon>
        <taxon>Diptera</taxon>
        <taxon>Nematocera</taxon>
        <taxon>Chironomoidea</taxon>
        <taxon>Chironomidae</taxon>
        <taxon>Chironominae</taxon>
        <taxon>Polypedilum</taxon>
        <taxon>Polypedilum</taxon>
    </lineage>
</organism>
<name>A0A9J6C764_POLVA</name>
<reference evidence="2" key="1">
    <citation type="submission" date="2021-03" db="EMBL/GenBank/DDBJ databases">
        <title>Chromosome level genome of the anhydrobiotic midge Polypedilum vanderplanki.</title>
        <authorList>
            <person name="Yoshida Y."/>
            <person name="Kikawada T."/>
            <person name="Gusev O."/>
        </authorList>
    </citation>
    <scope>NUCLEOTIDE SEQUENCE</scope>
    <source>
        <strain evidence="2">NIAS01</strain>
        <tissue evidence="2">Whole body or cell culture</tissue>
    </source>
</reference>
<proteinExistence type="predicted"/>